<dbReference type="EMBL" id="CP024704">
    <property type="protein sequence ID" value="ATV70624.1"/>
    <property type="molecule type" value="Genomic_DNA"/>
</dbReference>
<feature type="signal peptide" evidence="2">
    <location>
        <begin position="1"/>
        <end position="19"/>
    </location>
</feature>
<sequence>MKKALIFLSLLIISSLSFSEGTNLESINQNTVIATETDNKPQKVTLDVKSVYDSLNIKGKIDYSIFQKAYLGYVQIPNKNPGVLVIIDYSKPSNEERFYVLDLNKKKLVYSTRVAHSKNSGLEIPLEFSDDPNSYQSSLGFFLTLGEYNGAYGYSLRLKGLEENINANAESRAIVIHGGDIVNDEYIKKYGFAGRSLGCPVLPAALTKEIVNYIKHGRVLFIYGNDEEYIEESYYLSKLAPVFEGKPQNIVELEKPRETTKVVTTTSPTSDSKVPTALNTPSASTPTVENPDQKNISIMLDVIKKEAEYKQHLSFRKSEKFVDYFAVMKNVVEDNSTVKHSETIAATTKTEDSKNVEVLEKPKETKEAKDTEKAEIISENKAQDLEEPKKEDLKQEEIKKEEVKTEELKKEEPKKEEVKKVNRKYSEEVIRKSLGLGVKLKSKTK</sequence>
<reference evidence="3 4" key="1">
    <citation type="submission" date="2017-11" db="EMBL/GenBank/DDBJ databases">
        <title>Genome sequencing of Fusobacterium periodonticum KCOM 2555.</title>
        <authorList>
            <person name="Kook J.-K."/>
            <person name="Park S.-N."/>
            <person name="Lim Y.K."/>
        </authorList>
    </citation>
    <scope>NUCLEOTIDE SEQUENCE [LARGE SCALE GENOMIC DNA]</scope>
    <source>
        <strain evidence="3 4">KCOM 2555</strain>
    </source>
</reference>
<evidence type="ECO:0000256" key="1">
    <source>
        <dbReference type="SAM" id="MobiDB-lite"/>
    </source>
</evidence>
<gene>
    <name evidence="3" type="ORF">CTM98_08165</name>
</gene>
<dbReference type="Pfam" id="PF13645">
    <property type="entry name" value="YkuD_2"/>
    <property type="match status" value="1"/>
</dbReference>
<accession>A0A2D3PUY0</accession>
<protein>
    <recommendedName>
        <fullName evidence="5">Peptidase</fullName>
    </recommendedName>
</protein>
<keyword evidence="2" id="KW-0732">Signal</keyword>
<feature type="region of interest" description="Disordered" evidence="1">
    <location>
        <begin position="257"/>
        <end position="291"/>
    </location>
</feature>
<feature type="compositionally biased region" description="Low complexity" evidence="1">
    <location>
        <begin position="261"/>
        <end position="276"/>
    </location>
</feature>
<feature type="compositionally biased region" description="Polar residues" evidence="1">
    <location>
        <begin position="277"/>
        <end position="291"/>
    </location>
</feature>
<evidence type="ECO:0000256" key="2">
    <source>
        <dbReference type="SAM" id="SignalP"/>
    </source>
</evidence>
<dbReference type="PANTHER" id="PTHR38477">
    <property type="entry name" value="HYPOTHETICAL EXPORTED PROTEIN"/>
    <property type="match status" value="1"/>
</dbReference>
<evidence type="ECO:0000313" key="4">
    <source>
        <dbReference type="Proteomes" id="UP000230781"/>
    </source>
</evidence>
<organism evidence="3 4">
    <name type="scientific">Fusobacterium pseudoperiodonticum</name>
    <dbReference type="NCBI Taxonomy" id="2663009"/>
    <lineage>
        <taxon>Bacteria</taxon>
        <taxon>Fusobacteriati</taxon>
        <taxon>Fusobacteriota</taxon>
        <taxon>Fusobacteriia</taxon>
        <taxon>Fusobacteriales</taxon>
        <taxon>Fusobacteriaceae</taxon>
        <taxon>Fusobacterium</taxon>
    </lineage>
</organism>
<evidence type="ECO:0008006" key="5">
    <source>
        <dbReference type="Google" id="ProtNLM"/>
    </source>
</evidence>
<dbReference type="InterPro" id="IPR032676">
    <property type="entry name" value="YkuD_2"/>
</dbReference>
<dbReference type="AlphaFoldDB" id="A0A2D3PUY0"/>
<dbReference type="RefSeq" id="WP_100026638.1">
    <property type="nucleotide sequence ID" value="NZ_CP024704.1"/>
</dbReference>
<proteinExistence type="predicted"/>
<dbReference type="Proteomes" id="UP000230781">
    <property type="component" value="Chromosome"/>
</dbReference>
<feature type="chain" id="PRO_5013783655" description="Peptidase" evidence="2">
    <location>
        <begin position="20"/>
        <end position="445"/>
    </location>
</feature>
<feature type="region of interest" description="Disordered" evidence="1">
    <location>
        <begin position="360"/>
        <end position="423"/>
    </location>
</feature>
<name>A0A2D3PUY0_9FUSO</name>
<dbReference type="PANTHER" id="PTHR38477:SF1">
    <property type="entry name" value="MUREIN L,D-TRANSPEPTIDASE CATALYTIC DOMAIN FAMILY PROTEIN"/>
    <property type="match status" value="1"/>
</dbReference>
<evidence type="ECO:0000313" key="3">
    <source>
        <dbReference type="EMBL" id="ATV70624.1"/>
    </source>
</evidence>